<dbReference type="eggNOG" id="KOG1347">
    <property type="taxonomic scope" value="Eukaryota"/>
</dbReference>
<organism evidence="3 4">
    <name type="scientific">Thalassiosira oceanica</name>
    <name type="common">Marine diatom</name>
    <dbReference type="NCBI Taxonomy" id="159749"/>
    <lineage>
        <taxon>Eukaryota</taxon>
        <taxon>Sar</taxon>
        <taxon>Stramenopiles</taxon>
        <taxon>Ochrophyta</taxon>
        <taxon>Bacillariophyta</taxon>
        <taxon>Coscinodiscophyceae</taxon>
        <taxon>Thalassiosirophycidae</taxon>
        <taxon>Thalassiosirales</taxon>
        <taxon>Thalassiosiraceae</taxon>
        <taxon>Thalassiosira</taxon>
    </lineage>
</organism>
<evidence type="ECO:0000313" key="3">
    <source>
        <dbReference type="EMBL" id="EJK50683.1"/>
    </source>
</evidence>
<dbReference type="GO" id="GO:0016020">
    <property type="term" value="C:membrane"/>
    <property type="evidence" value="ECO:0007669"/>
    <property type="project" value="InterPro"/>
</dbReference>
<accession>K0RAL9</accession>
<keyword evidence="2" id="KW-0812">Transmembrane</keyword>
<dbReference type="GO" id="GO:0015297">
    <property type="term" value="F:antiporter activity"/>
    <property type="evidence" value="ECO:0007669"/>
    <property type="project" value="InterPro"/>
</dbReference>
<evidence type="ECO:0000256" key="2">
    <source>
        <dbReference type="SAM" id="Phobius"/>
    </source>
</evidence>
<dbReference type="GO" id="GO:0042910">
    <property type="term" value="F:xenobiotic transmembrane transporter activity"/>
    <property type="evidence" value="ECO:0007669"/>
    <property type="project" value="InterPro"/>
</dbReference>
<keyword evidence="4" id="KW-1185">Reference proteome</keyword>
<gene>
    <name evidence="3" type="ORF">THAOC_30284</name>
</gene>
<dbReference type="EMBL" id="AGNL01043198">
    <property type="protein sequence ID" value="EJK50683.1"/>
    <property type="molecule type" value="Genomic_DNA"/>
</dbReference>
<evidence type="ECO:0008006" key="5">
    <source>
        <dbReference type="Google" id="ProtNLM"/>
    </source>
</evidence>
<comment type="similarity">
    <text evidence="1">Belongs to the multi antimicrobial extrusion (MATE) (TC 2.A.66.1) family.</text>
</comment>
<keyword evidence="2" id="KW-1133">Transmembrane helix</keyword>
<comment type="caution">
    <text evidence="3">The sequence shown here is derived from an EMBL/GenBank/DDBJ whole genome shotgun (WGS) entry which is preliminary data.</text>
</comment>
<dbReference type="OrthoDB" id="41353at2759"/>
<feature type="transmembrane region" description="Helical" evidence="2">
    <location>
        <begin position="349"/>
        <end position="369"/>
    </location>
</feature>
<proteinExistence type="inferred from homology"/>
<sequence length="455" mass="49689">MGGDEEKHTSVSDTMTIDRETMISYGSVTPQHTDLEERPLTMEGEKSNPRRYFSKNKLLKDEAEKMTLLAIPVTFTYLLEMLPGVACVVLVGRVENIHEPGDQKVQLDAAALATMMMNVRELRNSLEFRSDTTAPRPAGGGLSMCGAIYEDPDPRHTIAVSLRDNTKGVSGKKRGHAHAHNCGSEPSGQLLLSVRLGMSGDRVESAAAGKCEGDEKMSDGVEFLQELWKGFVLRDAISWDALREFFTLGVPGMLQVMFEWCAFEVVALFCGWFPDDEAVVGKQTFGNSERTIRAHSPCPKQAIGASFICMNISSISYMLYLGVSVAGSVRIGNALGANDPHRAELATHLSLAAGFFLAFVNMAIILWSRDTLPYLFTKDPDIVEKSKDLFVVAAVFQLPDAINGVFQGVFRGSGDQVIAALWNFVAYYIVGLPLGYVLGLRLGIGVEGLWEGMVS</sequence>
<dbReference type="InterPro" id="IPR002528">
    <property type="entry name" value="MATE_fam"/>
</dbReference>
<feature type="transmembrane region" description="Helical" evidence="2">
    <location>
        <begin position="417"/>
        <end position="438"/>
    </location>
</feature>
<evidence type="ECO:0000256" key="1">
    <source>
        <dbReference type="ARBA" id="ARBA00010199"/>
    </source>
</evidence>
<dbReference type="Proteomes" id="UP000266841">
    <property type="component" value="Unassembled WGS sequence"/>
</dbReference>
<dbReference type="PANTHER" id="PTHR11206">
    <property type="entry name" value="MULTIDRUG RESISTANCE PROTEIN"/>
    <property type="match status" value="1"/>
</dbReference>
<reference evidence="3 4" key="1">
    <citation type="journal article" date="2012" name="Genome Biol.">
        <title>Genome and low-iron response of an oceanic diatom adapted to chronic iron limitation.</title>
        <authorList>
            <person name="Lommer M."/>
            <person name="Specht M."/>
            <person name="Roy A.S."/>
            <person name="Kraemer L."/>
            <person name="Andreson R."/>
            <person name="Gutowska M.A."/>
            <person name="Wolf J."/>
            <person name="Bergner S.V."/>
            <person name="Schilhabel M.B."/>
            <person name="Klostermeier U.C."/>
            <person name="Beiko R.G."/>
            <person name="Rosenstiel P."/>
            <person name="Hippler M."/>
            <person name="Laroche J."/>
        </authorList>
    </citation>
    <scope>NUCLEOTIDE SEQUENCE [LARGE SCALE GENOMIC DNA]</scope>
    <source>
        <strain evidence="3 4">CCMP1005</strain>
    </source>
</reference>
<evidence type="ECO:0000313" key="4">
    <source>
        <dbReference type="Proteomes" id="UP000266841"/>
    </source>
</evidence>
<name>K0RAL9_THAOC</name>
<dbReference type="AlphaFoldDB" id="K0RAL9"/>
<keyword evidence="2" id="KW-0472">Membrane</keyword>
<protein>
    <recommendedName>
        <fullName evidence="5">Multidrug and toxic compound extrusion protein</fullName>
    </recommendedName>
</protein>
<dbReference type="Pfam" id="PF01554">
    <property type="entry name" value="MatE"/>
    <property type="match status" value="1"/>
</dbReference>